<protein>
    <recommendedName>
        <fullName evidence="1">Copper amine oxidase-like N-terminal domain-containing protein</fullName>
    </recommendedName>
</protein>
<reference evidence="2 3" key="1">
    <citation type="submission" date="2020-08" db="EMBL/GenBank/DDBJ databases">
        <title>Genomic Encyclopedia of Type Strains, Phase III (KMG-III): the genomes of soil and plant-associated and newly described type strains.</title>
        <authorList>
            <person name="Whitman W."/>
        </authorList>
    </citation>
    <scope>NUCLEOTIDE SEQUENCE [LARGE SCALE GENOMIC DNA]</scope>
    <source>
        <strain evidence="2 3">CECT 5831</strain>
    </source>
</reference>
<evidence type="ECO:0000313" key="2">
    <source>
        <dbReference type="EMBL" id="MBB3132232.1"/>
    </source>
</evidence>
<evidence type="ECO:0000259" key="1">
    <source>
        <dbReference type="Pfam" id="PF07833"/>
    </source>
</evidence>
<name>A0A839U069_9BACL</name>
<gene>
    <name evidence="2" type="ORF">FHS19_006961</name>
</gene>
<dbReference type="RefSeq" id="WP_183587864.1">
    <property type="nucleotide sequence ID" value="NZ_JACHXJ010000014.1"/>
</dbReference>
<dbReference type="AlphaFoldDB" id="A0A839U069"/>
<proteinExistence type="predicted"/>
<dbReference type="SUPFAM" id="SSF55383">
    <property type="entry name" value="Copper amine oxidase, domain N"/>
    <property type="match status" value="1"/>
</dbReference>
<dbReference type="Pfam" id="PF07833">
    <property type="entry name" value="Cu_amine_oxidN1"/>
    <property type="match status" value="1"/>
</dbReference>
<dbReference type="EMBL" id="JACHXJ010000014">
    <property type="protein sequence ID" value="MBB3132232.1"/>
    <property type="molecule type" value="Genomic_DNA"/>
</dbReference>
<organism evidence="2 3">
    <name type="scientific">Paenibacillus rhizosphaerae</name>
    <dbReference type="NCBI Taxonomy" id="297318"/>
    <lineage>
        <taxon>Bacteria</taxon>
        <taxon>Bacillati</taxon>
        <taxon>Bacillota</taxon>
        <taxon>Bacilli</taxon>
        <taxon>Bacillales</taxon>
        <taxon>Paenibacillaceae</taxon>
        <taxon>Paenibacillus</taxon>
    </lineage>
</organism>
<accession>A0A839U069</accession>
<dbReference type="Gene3D" id="3.30.457.10">
    <property type="entry name" value="Copper amine oxidase-like, N-terminal domain"/>
    <property type="match status" value="1"/>
</dbReference>
<feature type="domain" description="Copper amine oxidase-like N-terminal" evidence="1">
    <location>
        <begin position="50"/>
        <end position="145"/>
    </location>
</feature>
<comment type="caution">
    <text evidence="2">The sequence shown here is derived from an EMBL/GenBank/DDBJ whole genome shotgun (WGS) entry which is preliminary data.</text>
</comment>
<evidence type="ECO:0000313" key="3">
    <source>
        <dbReference type="Proteomes" id="UP000517523"/>
    </source>
</evidence>
<sequence>MNSRVLQAFILCFSFIAVFTGTNIVQAEGQGGIPIHLKIDKYYILYTQPSSPFVDANNRLLLPLRANQDLMGGVVSYESSTKTATVTLLNHTFQITIASRIAIVDGKTITMDTTPVLKGGAMFLPIRLFLDYTDVKYDWDSKLQLLHITDERVVKGEPFTYFEDNDVTSGHDDGVFHLSSFVMTPHSLSITAHNISGLDIPKGKSDIHPLVTFKNNGGFSTDAYSRPFYPDLPEVKKGASLTVTQRFDNIQNAAYIISVGRREP</sequence>
<dbReference type="InterPro" id="IPR036582">
    <property type="entry name" value="Mao_N_sf"/>
</dbReference>
<dbReference type="InterPro" id="IPR012854">
    <property type="entry name" value="Cu_amine_oxidase-like_N"/>
</dbReference>
<dbReference type="Proteomes" id="UP000517523">
    <property type="component" value="Unassembled WGS sequence"/>
</dbReference>